<dbReference type="GO" id="GO:0035925">
    <property type="term" value="F:mRNA 3'-UTR AU-rich region binding"/>
    <property type="evidence" value="ECO:0007669"/>
    <property type="project" value="TreeGrafter"/>
</dbReference>
<gene>
    <name evidence="6" type="ORF">BXZ70DRAFT_1000996</name>
</gene>
<organism evidence="6 7">
    <name type="scientific">Cristinia sonorae</name>
    <dbReference type="NCBI Taxonomy" id="1940300"/>
    <lineage>
        <taxon>Eukaryota</taxon>
        <taxon>Fungi</taxon>
        <taxon>Dikarya</taxon>
        <taxon>Basidiomycota</taxon>
        <taxon>Agaricomycotina</taxon>
        <taxon>Agaricomycetes</taxon>
        <taxon>Agaricomycetidae</taxon>
        <taxon>Agaricales</taxon>
        <taxon>Pleurotineae</taxon>
        <taxon>Stephanosporaceae</taxon>
        <taxon>Cristinia</taxon>
    </lineage>
</organism>
<dbReference type="SUPFAM" id="SSF51735">
    <property type="entry name" value="NAD(P)-binding Rossmann-fold domains"/>
    <property type="match status" value="1"/>
</dbReference>
<accession>A0A8K0UL32</accession>
<evidence type="ECO:0000256" key="2">
    <source>
        <dbReference type="ARBA" id="ARBA00023002"/>
    </source>
</evidence>
<dbReference type="PANTHER" id="PTHR48106">
    <property type="entry name" value="QUINONE OXIDOREDUCTASE PIG3-RELATED"/>
    <property type="match status" value="1"/>
</dbReference>
<dbReference type="PANTHER" id="PTHR48106:SF13">
    <property type="entry name" value="QUINONE OXIDOREDUCTASE-RELATED"/>
    <property type="match status" value="1"/>
</dbReference>
<keyword evidence="7" id="KW-1185">Reference proteome</keyword>
<dbReference type="InterPro" id="IPR013149">
    <property type="entry name" value="ADH-like_C"/>
</dbReference>
<name>A0A8K0UL32_9AGAR</name>
<dbReference type="GO" id="GO:0070402">
    <property type="term" value="F:NADPH binding"/>
    <property type="evidence" value="ECO:0007669"/>
    <property type="project" value="TreeGrafter"/>
</dbReference>
<dbReference type="GO" id="GO:0005829">
    <property type="term" value="C:cytosol"/>
    <property type="evidence" value="ECO:0007669"/>
    <property type="project" value="TreeGrafter"/>
</dbReference>
<feature type="domain" description="Enoyl reductase (ER)" evidence="5">
    <location>
        <begin position="16"/>
        <end position="336"/>
    </location>
</feature>
<evidence type="ECO:0000256" key="4">
    <source>
        <dbReference type="ARBA" id="ARBA00070796"/>
    </source>
</evidence>
<dbReference type="EMBL" id="JAEVFJ010000021">
    <property type="protein sequence ID" value="KAH8097068.1"/>
    <property type="molecule type" value="Genomic_DNA"/>
</dbReference>
<evidence type="ECO:0000256" key="1">
    <source>
        <dbReference type="ARBA" id="ARBA00022857"/>
    </source>
</evidence>
<keyword evidence="1" id="KW-0521">NADP</keyword>
<dbReference type="Gene3D" id="3.40.50.720">
    <property type="entry name" value="NAD(P)-binding Rossmann-like Domain"/>
    <property type="match status" value="1"/>
</dbReference>
<proteinExistence type="predicted"/>
<protein>
    <recommendedName>
        <fullName evidence="4">Probable quinone oxidoreductase</fullName>
    </recommendedName>
    <alternativeName>
        <fullName evidence="3">NADPH:quinone reductase</fullName>
    </alternativeName>
</protein>
<dbReference type="Pfam" id="PF00107">
    <property type="entry name" value="ADH_zinc_N"/>
    <property type="match status" value="1"/>
</dbReference>
<dbReference type="OrthoDB" id="48317at2759"/>
<dbReference type="Proteomes" id="UP000813824">
    <property type="component" value="Unassembled WGS sequence"/>
</dbReference>
<evidence type="ECO:0000313" key="7">
    <source>
        <dbReference type="Proteomes" id="UP000813824"/>
    </source>
</evidence>
<evidence type="ECO:0000256" key="3">
    <source>
        <dbReference type="ARBA" id="ARBA00043088"/>
    </source>
</evidence>
<dbReference type="Pfam" id="PF08240">
    <property type="entry name" value="ADH_N"/>
    <property type="match status" value="1"/>
</dbReference>
<dbReference type="InterPro" id="IPR047618">
    <property type="entry name" value="QOR-like"/>
</dbReference>
<dbReference type="InterPro" id="IPR013154">
    <property type="entry name" value="ADH-like_N"/>
</dbReference>
<dbReference type="CDD" id="cd05286">
    <property type="entry name" value="QOR2"/>
    <property type="match status" value="1"/>
</dbReference>
<comment type="caution">
    <text evidence="6">The sequence shown here is derived from an EMBL/GenBank/DDBJ whole genome shotgun (WGS) entry which is preliminary data.</text>
</comment>
<dbReference type="AlphaFoldDB" id="A0A8K0UL32"/>
<evidence type="ECO:0000259" key="5">
    <source>
        <dbReference type="SMART" id="SM00829"/>
    </source>
</evidence>
<reference evidence="6" key="1">
    <citation type="journal article" date="2021" name="New Phytol.">
        <title>Evolutionary innovations through gain and loss of genes in the ectomycorrhizal Boletales.</title>
        <authorList>
            <person name="Wu G."/>
            <person name="Miyauchi S."/>
            <person name="Morin E."/>
            <person name="Kuo A."/>
            <person name="Drula E."/>
            <person name="Varga T."/>
            <person name="Kohler A."/>
            <person name="Feng B."/>
            <person name="Cao Y."/>
            <person name="Lipzen A."/>
            <person name="Daum C."/>
            <person name="Hundley H."/>
            <person name="Pangilinan J."/>
            <person name="Johnson J."/>
            <person name="Barry K."/>
            <person name="LaButti K."/>
            <person name="Ng V."/>
            <person name="Ahrendt S."/>
            <person name="Min B."/>
            <person name="Choi I.G."/>
            <person name="Park H."/>
            <person name="Plett J.M."/>
            <person name="Magnuson J."/>
            <person name="Spatafora J.W."/>
            <person name="Nagy L.G."/>
            <person name="Henrissat B."/>
            <person name="Grigoriev I.V."/>
            <person name="Yang Z.L."/>
            <person name="Xu J."/>
            <person name="Martin F.M."/>
        </authorList>
    </citation>
    <scope>NUCLEOTIDE SEQUENCE</scope>
    <source>
        <strain evidence="6">KKN 215</strain>
    </source>
</reference>
<dbReference type="InterPro" id="IPR036291">
    <property type="entry name" value="NAD(P)-bd_dom_sf"/>
</dbReference>
<keyword evidence="2" id="KW-0560">Oxidoreductase</keyword>
<dbReference type="SUPFAM" id="SSF50129">
    <property type="entry name" value="GroES-like"/>
    <property type="match status" value="1"/>
</dbReference>
<dbReference type="InterPro" id="IPR020843">
    <property type="entry name" value="ER"/>
</dbReference>
<dbReference type="SMART" id="SM00829">
    <property type="entry name" value="PKS_ER"/>
    <property type="match status" value="1"/>
</dbReference>
<dbReference type="GO" id="GO:0003960">
    <property type="term" value="F:quinone reductase (NADPH) activity"/>
    <property type="evidence" value="ECO:0007669"/>
    <property type="project" value="InterPro"/>
</dbReference>
<dbReference type="Gene3D" id="3.90.180.10">
    <property type="entry name" value="Medium-chain alcohol dehydrogenases, catalytic domain"/>
    <property type="match status" value="1"/>
</dbReference>
<sequence>MVFPDIIPAIALTEKGGFEVIKRVDIPFPKPSPAQILVKVNYVGINFIDNYFRSGLYPVPQWPYILGEESSGTIVSLPTDTAVLNDPDYQQRKFAVGQRVAIKERAQLAEYSVAHWKNVIPVPNTVSLLVAAATPAQAYTALTFVEEAYNIRPGDVVFIHTVAGGLGLNLAQIAKLRGATVIGTTSTPEKAKLAKDNGADHVILYKEEDVVKRVLEITNGEGVHATFDGVGKDGVEIDFQIIRRKGTIILVGNASGPVPPIAPLRLAQKNIKLLRPIVDNYLTTPSEYFYYGQKLNDLLSQGKLKVQITTVSFTEEAVRQAEMDLTGGKTAGKLIVKVREEE</sequence>
<evidence type="ECO:0000313" key="6">
    <source>
        <dbReference type="EMBL" id="KAH8097068.1"/>
    </source>
</evidence>
<dbReference type="InterPro" id="IPR011032">
    <property type="entry name" value="GroES-like_sf"/>
</dbReference>
<dbReference type="FunFam" id="3.40.50.720:FF:000053">
    <property type="entry name" value="Quinone oxidoreductase 1"/>
    <property type="match status" value="1"/>
</dbReference>